<evidence type="ECO:0000313" key="9">
    <source>
        <dbReference type="Proteomes" id="UP000054383"/>
    </source>
</evidence>
<feature type="compositionally biased region" description="Low complexity" evidence="6">
    <location>
        <begin position="106"/>
        <end position="133"/>
    </location>
</feature>
<dbReference type="GO" id="GO:0003677">
    <property type="term" value="F:DNA binding"/>
    <property type="evidence" value="ECO:0007669"/>
    <property type="project" value="UniProtKB-KW"/>
</dbReference>
<evidence type="ECO:0000256" key="3">
    <source>
        <dbReference type="ARBA" id="ARBA00022705"/>
    </source>
</evidence>
<keyword evidence="4" id="KW-0238">DNA-binding</keyword>
<keyword evidence="9" id="KW-1185">Reference proteome</keyword>
<feature type="compositionally biased region" description="Low complexity" evidence="6">
    <location>
        <begin position="291"/>
        <end position="304"/>
    </location>
</feature>
<dbReference type="OrthoDB" id="5367324at2759"/>
<dbReference type="Proteomes" id="UP000054383">
    <property type="component" value="Unassembled WGS sequence"/>
</dbReference>
<evidence type="ECO:0000256" key="2">
    <source>
        <dbReference type="ARBA" id="ARBA00010840"/>
    </source>
</evidence>
<evidence type="ECO:0000313" key="8">
    <source>
        <dbReference type="EMBL" id="CRG83888.1"/>
    </source>
</evidence>
<proteinExistence type="inferred from homology"/>
<name>A0A0U1LLL8_TALIS</name>
<dbReference type="STRING" id="28573.A0A0U1LLL8"/>
<comment type="subcellular location">
    <subcellularLocation>
        <location evidence="1">Nucleus</location>
    </subcellularLocation>
</comment>
<feature type="region of interest" description="Disordered" evidence="6">
    <location>
        <begin position="290"/>
        <end position="316"/>
    </location>
</feature>
<evidence type="ECO:0000259" key="7">
    <source>
        <dbReference type="Pfam" id="PF05460"/>
    </source>
</evidence>
<dbReference type="OMA" id="PCPPRIY"/>
<evidence type="ECO:0000256" key="6">
    <source>
        <dbReference type="SAM" id="MobiDB-lite"/>
    </source>
</evidence>
<keyword evidence="5" id="KW-0539">Nucleus</keyword>
<feature type="compositionally biased region" description="Basic and acidic residues" evidence="6">
    <location>
        <begin position="305"/>
        <end position="316"/>
    </location>
</feature>
<evidence type="ECO:0000256" key="5">
    <source>
        <dbReference type="ARBA" id="ARBA00023242"/>
    </source>
</evidence>
<evidence type="ECO:0000256" key="4">
    <source>
        <dbReference type="ARBA" id="ARBA00023125"/>
    </source>
</evidence>
<dbReference type="GO" id="GO:0006260">
    <property type="term" value="P:DNA replication"/>
    <property type="evidence" value="ECO:0007669"/>
    <property type="project" value="UniProtKB-KW"/>
</dbReference>
<evidence type="ECO:0000256" key="1">
    <source>
        <dbReference type="ARBA" id="ARBA00004123"/>
    </source>
</evidence>
<dbReference type="AlphaFoldDB" id="A0A0U1LLL8"/>
<comment type="similarity">
    <text evidence="2">Belongs to the ORC6 family.</text>
</comment>
<dbReference type="GO" id="GO:0005664">
    <property type="term" value="C:nuclear origin of replication recognition complex"/>
    <property type="evidence" value="ECO:0007669"/>
    <property type="project" value="InterPro"/>
</dbReference>
<organism evidence="8 9">
    <name type="scientific">Talaromyces islandicus</name>
    <name type="common">Penicillium islandicum</name>
    <dbReference type="NCBI Taxonomy" id="28573"/>
    <lineage>
        <taxon>Eukaryota</taxon>
        <taxon>Fungi</taxon>
        <taxon>Dikarya</taxon>
        <taxon>Ascomycota</taxon>
        <taxon>Pezizomycotina</taxon>
        <taxon>Eurotiomycetes</taxon>
        <taxon>Eurotiomycetidae</taxon>
        <taxon>Eurotiales</taxon>
        <taxon>Trichocomaceae</taxon>
        <taxon>Talaromyces</taxon>
        <taxon>Talaromyces sect. Islandici</taxon>
    </lineage>
</organism>
<dbReference type="InterPro" id="IPR008721">
    <property type="entry name" value="ORC6_cyclin_first"/>
</dbReference>
<dbReference type="EMBL" id="CVMT01000001">
    <property type="protein sequence ID" value="CRG83888.1"/>
    <property type="molecule type" value="Genomic_DNA"/>
</dbReference>
<gene>
    <name evidence="8" type="ORF">PISL3812_01244</name>
</gene>
<protein>
    <recommendedName>
        <fullName evidence="7">ORC6 first cyclin-like domain-containing protein</fullName>
    </recommendedName>
</protein>
<feature type="region of interest" description="Disordered" evidence="6">
    <location>
        <begin position="97"/>
        <end position="169"/>
    </location>
</feature>
<dbReference type="Pfam" id="PF05460">
    <property type="entry name" value="ORC6"/>
    <property type="match status" value="1"/>
</dbReference>
<sequence length="466" mass="51648">MNHRPVEQALATLLPTHANEIPPDLLSLAQSLLAQSRSYATSLKPEEEIARPFACAEIACRRLARPLKLPPLLGHPPCPPRVYKKLYTFLDSSIGGNSKSTGKAGSRTPSQSTTTTPRKENAATTSSKSASAKPLQYNTPSKSTPRRNNLLNDRADGTQSKTSSVKRARFRDDALQSSHIIKDAPEWVMPSVRTVCKTLSTPAPRMSLWSRPPVSRTLPPHMFSGVSSILHFVSSMTDSEFDKLDEEASEFLEILRTPGEEKTDDYKEIIMSLVVAVYFLVLARRRSPAPATENINAESAAAAADDSRKMDKKTFSEMRQTALSSLGLSPTDKRHGEDVDAWIALIMDQKWAKGREWFDNIPLAGQRDDDFVDEHGHGLDDDDQMEASTPKRQRTKLFAQAENREGVLLPGLGTMMQDRVDYLSEDRREDFLEWKADIMKRIARMDKSAGAVGRKASVKGQATVAA</sequence>
<reference evidence="8 9" key="1">
    <citation type="submission" date="2015-04" db="EMBL/GenBank/DDBJ databases">
        <authorList>
            <person name="Syromyatnikov M.Y."/>
            <person name="Popov V.N."/>
        </authorList>
    </citation>
    <scope>NUCLEOTIDE SEQUENCE [LARGE SCALE GENOMIC DNA]</scope>
    <source>
        <strain evidence="8">WF-38-12</strain>
    </source>
</reference>
<keyword evidence="3" id="KW-0235">DNA replication</keyword>
<feature type="domain" description="ORC6 first cyclin-like" evidence="7">
    <location>
        <begin position="10"/>
        <end position="97"/>
    </location>
</feature>
<accession>A0A0U1LLL8</accession>
<feature type="compositionally biased region" description="Polar residues" evidence="6">
    <location>
        <begin position="136"/>
        <end position="163"/>
    </location>
</feature>